<proteinExistence type="predicted"/>
<reference evidence="1 3" key="1">
    <citation type="journal article" date="2011" name="Nature">
        <title>The Medicago genome provides insight into the evolution of rhizobial symbioses.</title>
        <authorList>
            <person name="Young N.D."/>
            <person name="Debelle F."/>
            <person name="Oldroyd G.E."/>
            <person name="Geurts R."/>
            <person name="Cannon S.B."/>
            <person name="Udvardi M.K."/>
            <person name="Benedito V.A."/>
            <person name="Mayer K.F."/>
            <person name="Gouzy J."/>
            <person name="Schoof H."/>
            <person name="Van de Peer Y."/>
            <person name="Proost S."/>
            <person name="Cook D.R."/>
            <person name="Meyers B.C."/>
            <person name="Spannagl M."/>
            <person name="Cheung F."/>
            <person name="De Mita S."/>
            <person name="Krishnakumar V."/>
            <person name="Gundlach H."/>
            <person name="Zhou S."/>
            <person name="Mudge J."/>
            <person name="Bharti A.K."/>
            <person name="Murray J.D."/>
            <person name="Naoumkina M.A."/>
            <person name="Rosen B."/>
            <person name="Silverstein K.A."/>
            <person name="Tang H."/>
            <person name="Rombauts S."/>
            <person name="Zhao P.X."/>
            <person name="Zhou P."/>
            <person name="Barbe V."/>
            <person name="Bardou P."/>
            <person name="Bechner M."/>
            <person name="Bellec A."/>
            <person name="Berger A."/>
            <person name="Berges H."/>
            <person name="Bidwell S."/>
            <person name="Bisseling T."/>
            <person name="Choisne N."/>
            <person name="Couloux A."/>
            <person name="Denny R."/>
            <person name="Deshpande S."/>
            <person name="Dai X."/>
            <person name="Doyle J.J."/>
            <person name="Dudez A.M."/>
            <person name="Farmer A.D."/>
            <person name="Fouteau S."/>
            <person name="Franken C."/>
            <person name="Gibelin C."/>
            <person name="Gish J."/>
            <person name="Goldstein S."/>
            <person name="Gonzalez A.J."/>
            <person name="Green P.J."/>
            <person name="Hallab A."/>
            <person name="Hartog M."/>
            <person name="Hua A."/>
            <person name="Humphray S.J."/>
            <person name="Jeong D.H."/>
            <person name="Jing Y."/>
            <person name="Jocker A."/>
            <person name="Kenton S.M."/>
            <person name="Kim D.J."/>
            <person name="Klee K."/>
            <person name="Lai H."/>
            <person name="Lang C."/>
            <person name="Lin S."/>
            <person name="Macmil S.L."/>
            <person name="Magdelenat G."/>
            <person name="Matthews L."/>
            <person name="McCorrison J."/>
            <person name="Monaghan E.L."/>
            <person name="Mun J.H."/>
            <person name="Najar F.Z."/>
            <person name="Nicholson C."/>
            <person name="Noirot C."/>
            <person name="O'Bleness M."/>
            <person name="Paule C.R."/>
            <person name="Poulain J."/>
            <person name="Prion F."/>
            <person name="Qin B."/>
            <person name="Qu C."/>
            <person name="Retzel E.F."/>
            <person name="Riddle C."/>
            <person name="Sallet E."/>
            <person name="Samain S."/>
            <person name="Samson N."/>
            <person name="Sanders I."/>
            <person name="Saurat O."/>
            <person name="Scarpelli C."/>
            <person name="Schiex T."/>
            <person name="Segurens B."/>
            <person name="Severin A.J."/>
            <person name="Sherrier D.J."/>
            <person name="Shi R."/>
            <person name="Sims S."/>
            <person name="Singer S.R."/>
            <person name="Sinharoy S."/>
            <person name="Sterck L."/>
            <person name="Viollet A."/>
            <person name="Wang B.B."/>
            <person name="Wang K."/>
            <person name="Wang M."/>
            <person name="Wang X."/>
            <person name="Warfsmann J."/>
            <person name="Weissenbach J."/>
            <person name="White D.D."/>
            <person name="White J.D."/>
            <person name="Wiley G.B."/>
            <person name="Wincker P."/>
            <person name="Xing Y."/>
            <person name="Yang L."/>
            <person name="Yao Z."/>
            <person name="Ying F."/>
            <person name="Zhai J."/>
            <person name="Zhou L."/>
            <person name="Zuber A."/>
            <person name="Denarie J."/>
            <person name="Dixon R.A."/>
            <person name="May G.D."/>
            <person name="Schwartz D.C."/>
            <person name="Rogers J."/>
            <person name="Quetier F."/>
            <person name="Town C.D."/>
            <person name="Roe B.A."/>
        </authorList>
    </citation>
    <scope>NUCLEOTIDE SEQUENCE [LARGE SCALE GENOMIC DNA]</scope>
    <source>
        <strain evidence="1">A17</strain>
        <strain evidence="2 3">cv. Jemalong A17</strain>
    </source>
</reference>
<dbReference type="HOGENOM" id="CLU_2561774_0_0_1"/>
<protein>
    <submittedName>
        <fullName evidence="1 2">Uncharacterized protein</fullName>
    </submittedName>
</protein>
<evidence type="ECO:0000313" key="1">
    <source>
        <dbReference type="EMBL" id="KEH31642.1"/>
    </source>
</evidence>
<dbReference type="EMBL" id="CM001220">
    <property type="protein sequence ID" value="KEH31642.1"/>
    <property type="molecule type" value="Genomic_DNA"/>
</dbReference>
<sequence>MLTASWSSSPQGFFKCSDDGLYFIGKATQLLQWMIRDGLGRVSCELDCKQVVDDTLDDKIGRSNDFHFPPGCILNFLDNEMS</sequence>
<dbReference type="AlphaFoldDB" id="A0A072UPL9"/>
<keyword evidence="3" id="KW-1185">Reference proteome</keyword>
<accession>A0A072UPL9</accession>
<gene>
    <name evidence="1" type="ordered locus">MTR_4g100805</name>
</gene>
<reference evidence="2" key="3">
    <citation type="submission" date="2015-04" db="UniProtKB">
        <authorList>
            <consortium name="EnsemblPlants"/>
        </authorList>
    </citation>
    <scope>IDENTIFICATION</scope>
    <source>
        <strain evidence="2">cv. Jemalong A17</strain>
    </source>
</reference>
<dbReference type="EnsemblPlants" id="KEH31642">
    <property type="protein sequence ID" value="KEH31642"/>
    <property type="gene ID" value="MTR_4g100805"/>
</dbReference>
<evidence type="ECO:0000313" key="2">
    <source>
        <dbReference type="EnsemblPlants" id="KEH31642"/>
    </source>
</evidence>
<organism evidence="1 3">
    <name type="scientific">Medicago truncatula</name>
    <name type="common">Barrel medic</name>
    <name type="synonym">Medicago tribuloides</name>
    <dbReference type="NCBI Taxonomy" id="3880"/>
    <lineage>
        <taxon>Eukaryota</taxon>
        <taxon>Viridiplantae</taxon>
        <taxon>Streptophyta</taxon>
        <taxon>Embryophyta</taxon>
        <taxon>Tracheophyta</taxon>
        <taxon>Spermatophyta</taxon>
        <taxon>Magnoliopsida</taxon>
        <taxon>eudicotyledons</taxon>
        <taxon>Gunneridae</taxon>
        <taxon>Pentapetalae</taxon>
        <taxon>rosids</taxon>
        <taxon>fabids</taxon>
        <taxon>Fabales</taxon>
        <taxon>Fabaceae</taxon>
        <taxon>Papilionoideae</taxon>
        <taxon>50 kb inversion clade</taxon>
        <taxon>NPAAA clade</taxon>
        <taxon>Hologalegina</taxon>
        <taxon>IRL clade</taxon>
        <taxon>Trifolieae</taxon>
        <taxon>Medicago</taxon>
    </lineage>
</organism>
<dbReference type="Proteomes" id="UP000002051">
    <property type="component" value="Chromosome 4"/>
</dbReference>
<evidence type="ECO:0000313" key="3">
    <source>
        <dbReference type="Proteomes" id="UP000002051"/>
    </source>
</evidence>
<name>A0A072UPL9_MEDTR</name>
<reference evidence="1 3" key="2">
    <citation type="journal article" date="2014" name="BMC Genomics">
        <title>An improved genome release (version Mt4.0) for the model legume Medicago truncatula.</title>
        <authorList>
            <person name="Tang H."/>
            <person name="Krishnakumar V."/>
            <person name="Bidwell S."/>
            <person name="Rosen B."/>
            <person name="Chan A."/>
            <person name="Zhou S."/>
            <person name="Gentzbittel L."/>
            <person name="Childs K.L."/>
            <person name="Yandell M."/>
            <person name="Gundlach H."/>
            <person name="Mayer K.F."/>
            <person name="Schwartz D.C."/>
            <person name="Town C.D."/>
        </authorList>
    </citation>
    <scope>GENOME REANNOTATION</scope>
    <source>
        <strain evidence="1">A17</strain>
        <strain evidence="2 3">cv. Jemalong A17</strain>
    </source>
</reference>